<evidence type="ECO:0000256" key="1">
    <source>
        <dbReference type="SAM" id="MobiDB-lite"/>
    </source>
</evidence>
<evidence type="ECO:0008006" key="5">
    <source>
        <dbReference type="Google" id="ProtNLM"/>
    </source>
</evidence>
<sequence>MVIRNGRAEQLSVSRALRIAACAAVSASAVVLAGCGGATYGTGKTSEQQLLEDVTGILSLGPRERQAIDYKPRPELVKPPSATVLPPPQENIASNNPAWPESPEERLARIRAEATEHQNDPSYRSPVVRDLVASGQDVDFSKLSPQEQRAEVLRRKQMSKQGDPNVRRYLSDPPLTYRQPEPTAPAGEIGKDEAVKEREAKRKAGGGGLGRLWPF</sequence>
<dbReference type="PROSITE" id="PS51257">
    <property type="entry name" value="PROKAR_LIPOPROTEIN"/>
    <property type="match status" value="1"/>
</dbReference>
<dbReference type="RefSeq" id="WP_345100113.1">
    <property type="nucleotide sequence ID" value="NZ_BAABGS010000073.1"/>
</dbReference>
<proteinExistence type="predicted"/>
<feature type="chain" id="PRO_5046126367" description="Lipoprotein" evidence="2">
    <location>
        <begin position="34"/>
        <end position="215"/>
    </location>
</feature>
<organism evidence="3 4">
    <name type="scientific">Chelativorans composti</name>
    <dbReference type="NCBI Taxonomy" id="768533"/>
    <lineage>
        <taxon>Bacteria</taxon>
        <taxon>Pseudomonadati</taxon>
        <taxon>Pseudomonadota</taxon>
        <taxon>Alphaproteobacteria</taxon>
        <taxon>Hyphomicrobiales</taxon>
        <taxon>Phyllobacteriaceae</taxon>
        <taxon>Chelativorans</taxon>
    </lineage>
</organism>
<protein>
    <recommendedName>
        <fullName evidence="5">Lipoprotein</fullName>
    </recommendedName>
</protein>
<evidence type="ECO:0000313" key="3">
    <source>
        <dbReference type="EMBL" id="MFD2258325.1"/>
    </source>
</evidence>
<keyword evidence="2" id="KW-0732">Signal</keyword>
<evidence type="ECO:0000313" key="4">
    <source>
        <dbReference type="Proteomes" id="UP001597373"/>
    </source>
</evidence>
<gene>
    <name evidence="3" type="ORF">ACFSMZ_00895</name>
</gene>
<feature type="signal peptide" evidence="2">
    <location>
        <begin position="1"/>
        <end position="33"/>
    </location>
</feature>
<evidence type="ECO:0000256" key="2">
    <source>
        <dbReference type="SAM" id="SignalP"/>
    </source>
</evidence>
<comment type="caution">
    <text evidence="3">The sequence shown here is derived from an EMBL/GenBank/DDBJ whole genome shotgun (WGS) entry which is preliminary data.</text>
</comment>
<accession>A0ABW5DG68</accession>
<feature type="compositionally biased region" description="Gly residues" evidence="1">
    <location>
        <begin position="205"/>
        <end position="215"/>
    </location>
</feature>
<dbReference type="EMBL" id="JBHUIR010000005">
    <property type="protein sequence ID" value="MFD2258325.1"/>
    <property type="molecule type" value="Genomic_DNA"/>
</dbReference>
<feature type="compositionally biased region" description="Basic and acidic residues" evidence="1">
    <location>
        <begin position="189"/>
        <end position="202"/>
    </location>
</feature>
<reference evidence="4" key="1">
    <citation type="journal article" date="2019" name="Int. J. Syst. Evol. Microbiol.">
        <title>The Global Catalogue of Microorganisms (GCM) 10K type strain sequencing project: providing services to taxonomists for standard genome sequencing and annotation.</title>
        <authorList>
            <consortium name="The Broad Institute Genomics Platform"/>
            <consortium name="The Broad Institute Genome Sequencing Center for Infectious Disease"/>
            <person name="Wu L."/>
            <person name="Ma J."/>
        </authorList>
    </citation>
    <scope>NUCLEOTIDE SEQUENCE [LARGE SCALE GENOMIC DNA]</scope>
    <source>
        <strain evidence="4">KCTC 23707</strain>
    </source>
</reference>
<name>A0ABW5DG68_9HYPH</name>
<keyword evidence="4" id="KW-1185">Reference proteome</keyword>
<dbReference type="Proteomes" id="UP001597373">
    <property type="component" value="Unassembled WGS sequence"/>
</dbReference>
<feature type="region of interest" description="Disordered" evidence="1">
    <location>
        <begin position="154"/>
        <end position="215"/>
    </location>
</feature>
<feature type="region of interest" description="Disordered" evidence="1">
    <location>
        <begin position="73"/>
        <end position="104"/>
    </location>
</feature>